<name>A0A0G2FV28_PHACM</name>
<proteinExistence type="predicted"/>
<dbReference type="EMBL" id="LCWF01000176">
    <property type="protein sequence ID" value="KKY15753.1"/>
    <property type="molecule type" value="Genomic_DNA"/>
</dbReference>
<sequence>MQILGDDAVASAPDVQFNIIINPASGPGSTVYPDSNYIAGVAKLNSYSNTKLLGYVPTTYARRSQSSVLSDIDRYAKWSTYKAADIHMDGIFFDETPSTYTSAAASYMSTISARVKSSLGSANNYIVFNPGVVVDSRYYNYANLVVAWENYAKYFSTSSSISAIPKAVRAKTAVILHHFTGTTTTQKTIINNIVNQGVKGVYITSSSDFTSYPQLWTSFCSTLRSATYRAAAKLRI</sequence>
<dbReference type="PANTHER" id="PTHR35040">
    <property type="match status" value="1"/>
</dbReference>
<evidence type="ECO:0000313" key="2">
    <source>
        <dbReference type="Proteomes" id="UP000053317"/>
    </source>
</evidence>
<comment type="caution">
    <text evidence="1">The sequence shown here is derived from an EMBL/GenBank/DDBJ whole genome shotgun (WGS) entry which is preliminary data.</text>
</comment>
<evidence type="ECO:0000313" key="1">
    <source>
        <dbReference type="EMBL" id="KKY15753.1"/>
    </source>
</evidence>
<dbReference type="Pfam" id="PF12138">
    <property type="entry name" value="Spherulin4"/>
    <property type="match status" value="1"/>
</dbReference>
<accession>A0A0G2FV28</accession>
<dbReference type="PANTHER" id="PTHR35040:SF9">
    <property type="entry name" value="4-LIKE CELL SURFACE PROTEIN, PUTATIVE (AFU_ORTHOLOGUE AFUA_4G14080)-RELATED"/>
    <property type="match status" value="1"/>
</dbReference>
<organism evidence="1 2">
    <name type="scientific">Phaeomoniella chlamydospora</name>
    <name type="common">Phaeoacremonium chlamydosporum</name>
    <dbReference type="NCBI Taxonomy" id="158046"/>
    <lineage>
        <taxon>Eukaryota</taxon>
        <taxon>Fungi</taxon>
        <taxon>Dikarya</taxon>
        <taxon>Ascomycota</taxon>
        <taxon>Pezizomycotina</taxon>
        <taxon>Eurotiomycetes</taxon>
        <taxon>Chaetothyriomycetidae</taxon>
        <taxon>Phaeomoniellales</taxon>
        <taxon>Phaeomoniellaceae</taxon>
        <taxon>Phaeomoniella</taxon>
    </lineage>
</organism>
<protein>
    <submittedName>
        <fullName evidence="1">Putative cell surface spherulin 4-like protein</fullName>
    </submittedName>
</protein>
<gene>
    <name evidence="1" type="ORF">UCRPC4_g06158</name>
</gene>
<dbReference type="AlphaFoldDB" id="A0A0G2FV28"/>
<reference evidence="1 2" key="1">
    <citation type="submission" date="2015-05" db="EMBL/GenBank/DDBJ databases">
        <title>Distinctive expansion of gene families associated with plant cell wall degradation and secondary metabolism in the genomes of grapevine trunk pathogens.</title>
        <authorList>
            <person name="Lawrence D.P."/>
            <person name="Travadon R."/>
            <person name="Rolshausen P.E."/>
            <person name="Baumgartner K."/>
        </authorList>
    </citation>
    <scope>NUCLEOTIDE SEQUENCE [LARGE SCALE GENOMIC DNA]</scope>
    <source>
        <strain evidence="1">UCRPC4</strain>
    </source>
</reference>
<keyword evidence="2" id="KW-1185">Reference proteome</keyword>
<dbReference type="OrthoDB" id="5342184at2759"/>
<dbReference type="Proteomes" id="UP000053317">
    <property type="component" value="Unassembled WGS sequence"/>
</dbReference>
<dbReference type="InterPro" id="IPR021986">
    <property type="entry name" value="Spherulin4"/>
</dbReference>
<reference evidence="1 2" key="2">
    <citation type="submission" date="2015-05" db="EMBL/GenBank/DDBJ databases">
        <authorList>
            <person name="Morales-Cruz A."/>
            <person name="Amrine K.C."/>
            <person name="Cantu D."/>
        </authorList>
    </citation>
    <scope>NUCLEOTIDE SEQUENCE [LARGE SCALE GENOMIC DNA]</scope>
    <source>
        <strain evidence="1">UCRPC4</strain>
    </source>
</reference>